<organism evidence="1 2">
    <name type="scientific">Wuchereria bancrofti</name>
    <dbReference type="NCBI Taxonomy" id="6293"/>
    <lineage>
        <taxon>Eukaryota</taxon>
        <taxon>Metazoa</taxon>
        <taxon>Ecdysozoa</taxon>
        <taxon>Nematoda</taxon>
        <taxon>Chromadorea</taxon>
        <taxon>Rhabditida</taxon>
        <taxon>Spirurina</taxon>
        <taxon>Spiruromorpha</taxon>
        <taxon>Filarioidea</taxon>
        <taxon>Onchocercidae</taxon>
        <taxon>Wuchereria</taxon>
    </lineage>
</organism>
<name>J9EK07_WUCBA</name>
<comment type="caution">
    <text evidence="1">The sequence shown here is derived from an EMBL/GenBank/DDBJ whole genome shotgun (WGS) entry which is preliminary data.</text>
</comment>
<proteinExistence type="predicted"/>
<dbReference type="Proteomes" id="UP000004810">
    <property type="component" value="Unassembled WGS sequence"/>
</dbReference>
<protein>
    <submittedName>
        <fullName evidence="1">Uncharacterized protein</fullName>
    </submittedName>
</protein>
<sequence>MKQFRRSVDFKLYKCSSETSITGTVRGCSSQFLTRDQHSQIGLGPHSRISQISNYLSSEFDMSIGVSAQLISAMKKVATTQIHIQNPRQSDVSTFSTSIFPPVLPINQL</sequence>
<reference evidence="2" key="1">
    <citation type="submission" date="2012-08" db="EMBL/GenBank/DDBJ databases">
        <title>The Genome Sequence of Wuchereria bancrofti.</title>
        <authorList>
            <person name="Nutman T.B."/>
            <person name="Fink D.L."/>
            <person name="Russ C."/>
            <person name="Young S."/>
            <person name="Zeng Q."/>
            <person name="Koehrsen M."/>
            <person name="Alvarado L."/>
            <person name="Berlin A."/>
            <person name="Chapman S.B."/>
            <person name="Chen Z."/>
            <person name="Freedman E."/>
            <person name="Gellesch M."/>
            <person name="Goldberg J."/>
            <person name="Griggs A."/>
            <person name="Gujja S."/>
            <person name="Heilman E.R."/>
            <person name="Heiman D."/>
            <person name="Hepburn T."/>
            <person name="Howarth C."/>
            <person name="Jen D."/>
            <person name="Larson L."/>
            <person name="Lewis B."/>
            <person name="Mehta T."/>
            <person name="Park D."/>
            <person name="Pearson M."/>
            <person name="Roberts A."/>
            <person name="Saif S."/>
            <person name="Shea T."/>
            <person name="Shenoy N."/>
            <person name="Sisk P."/>
            <person name="Stolte C."/>
            <person name="Sykes S."/>
            <person name="Walk T."/>
            <person name="White J."/>
            <person name="Yandava C."/>
            <person name="Haas B."/>
            <person name="Henn M.R."/>
            <person name="Nusbaum C."/>
            <person name="Birren B."/>
        </authorList>
    </citation>
    <scope>NUCLEOTIDE SEQUENCE [LARGE SCALE GENOMIC DNA]</scope>
    <source>
        <strain evidence="2">NA</strain>
    </source>
</reference>
<accession>J9EK07</accession>
<gene>
    <name evidence="1" type="ORF">WUBG_13404</name>
</gene>
<evidence type="ECO:0000313" key="2">
    <source>
        <dbReference type="Proteomes" id="UP000004810"/>
    </source>
</evidence>
<dbReference type="AlphaFoldDB" id="J9EK07"/>
<evidence type="ECO:0000313" key="1">
    <source>
        <dbReference type="EMBL" id="EJW75689.1"/>
    </source>
</evidence>
<dbReference type="EMBL" id="ADBV01010193">
    <property type="protein sequence ID" value="EJW75689.1"/>
    <property type="molecule type" value="Genomic_DNA"/>
</dbReference>